<evidence type="ECO:0000259" key="3">
    <source>
        <dbReference type="Pfam" id="PF00535"/>
    </source>
</evidence>
<keyword evidence="5" id="KW-1185">Reference proteome</keyword>
<dbReference type="EC" id="2.4.-.-" evidence="4"/>
<comment type="caution">
    <text evidence="4">The sequence shown here is derived from an EMBL/GenBank/DDBJ whole genome shotgun (WGS) entry which is preliminary data.</text>
</comment>
<protein>
    <submittedName>
        <fullName evidence="4">Glycosyltransferase family 2 protein</fullName>
        <ecNumber evidence="4">2.4.-.-</ecNumber>
    </submittedName>
</protein>
<dbReference type="PANTHER" id="PTHR43630:SF2">
    <property type="entry name" value="GLYCOSYLTRANSFERASE"/>
    <property type="match status" value="1"/>
</dbReference>
<dbReference type="RefSeq" id="WP_229961782.1">
    <property type="nucleotide sequence ID" value="NZ_JAJJWI010000015.1"/>
</dbReference>
<keyword evidence="2" id="KW-0812">Transmembrane</keyword>
<evidence type="ECO:0000256" key="2">
    <source>
        <dbReference type="SAM" id="Phobius"/>
    </source>
</evidence>
<evidence type="ECO:0000256" key="1">
    <source>
        <dbReference type="ARBA" id="ARBA00038494"/>
    </source>
</evidence>
<feature type="domain" description="Glycosyltransferase 2-like" evidence="3">
    <location>
        <begin position="6"/>
        <end position="136"/>
    </location>
</feature>
<keyword evidence="2" id="KW-1133">Transmembrane helix</keyword>
<comment type="similarity">
    <text evidence="1">Belongs to the glycosyltransferase 2 family. WaaE/KdtX subfamily.</text>
</comment>
<dbReference type="GO" id="GO:0016757">
    <property type="term" value="F:glycosyltransferase activity"/>
    <property type="evidence" value="ECO:0007669"/>
    <property type="project" value="UniProtKB-KW"/>
</dbReference>
<evidence type="ECO:0000313" key="5">
    <source>
        <dbReference type="Proteomes" id="UP001597369"/>
    </source>
</evidence>
<keyword evidence="2" id="KW-0472">Membrane</keyword>
<gene>
    <name evidence="4" type="ORF">ACFSKU_09395</name>
</gene>
<sequence>MEVKLSVAIITYNEESNIERCLKSIENIADDIVVVDSFSTDRTKDICLAYGTRFMENPFQGWIQQKSFALSQTKYEHVMWLDADEALTDELKESVLAVKKNWAADAYVVNRLTNYAGKWIHHSGWYPDKKVRLFDKTKAGWGGQNPHDRVVPVPEAKIKRLSGDVLHYFSYNVKEHLDQINRYTDVFQNESVQKGKKISIFALLVKPPFRFFKTYFIKLGFLDGFEGFFIAVLSSYSVFIKYAKPYMYYRRNRSK</sequence>
<dbReference type="Gene3D" id="3.90.550.10">
    <property type="entry name" value="Spore Coat Polysaccharide Biosynthesis Protein SpsA, Chain A"/>
    <property type="match status" value="1"/>
</dbReference>
<organism evidence="4 5">
    <name type="scientific">Pontibacter silvestris</name>
    <dbReference type="NCBI Taxonomy" id="2305183"/>
    <lineage>
        <taxon>Bacteria</taxon>
        <taxon>Pseudomonadati</taxon>
        <taxon>Bacteroidota</taxon>
        <taxon>Cytophagia</taxon>
        <taxon>Cytophagales</taxon>
        <taxon>Hymenobacteraceae</taxon>
        <taxon>Pontibacter</taxon>
    </lineage>
</organism>
<dbReference type="EMBL" id="JBHUHV010000028">
    <property type="protein sequence ID" value="MFD2067094.1"/>
    <property type="molecule type" value="Genomic_DNA"/>
</dbReference>
<feature type="transmembrane region" description="Helical" evidence="2">
    <location>
        <begin position="215"/>
        <end position="243"/>
    </location>
</feature>
<name>A0ABW4WXG2_9BACT</name>
<dbReference type="PANTHER" id="PTHR43630">
    <property type="entry name" value="POLY-BETA-1,6-N-ACETYL-D-GLUCOSAMINE SYNTHASE"/>
    <property type="match status" value="1"/>
</dbReference>
<dbReference type="Proteomes" id="UP001597369">
    <property type="component" value="Unassembled WGS sequence"/>
</dbReference>
<dbReference type="InterPro" id="IPR029044">
    <property type="entry name" value="Nucleotide-diphossugar_trans"/>
</dbReference>
<keyword evidence="4" id="KW-0328">Glycosyltransferase</keyword>
<dbReference type="Pfam" id="PF00535">
    <property type="entry name" value="Glycos_transf_2"/>
    <property type="match status" value="1"/>
</dbReference>
<dbReference type="SUPFAM" id="SSF53448">
    <property type="entry name" value="Nucleotide-diphospho-sugar transferases"/>
    <property type="match status" value="1"/>
</dbReference>
<dbReference type="InterPro" id="IPR001173">
    <property type="entry name" value="Glyco_trans_2-like"/>
</dbReference>
<evidence type="ECO:0000313" key="4">
    <source>
        <dbReference type="EMBL" id="MFD2067094.1"/>
    </source>
</evidence>
<proteinExistence type="inferred from homology"/>
<dbReference type="CDD" id="cd02511">
    <property type="entry name" value="Beta4Glucosyltransferase"/>
    <property type="match status" value="1"/>
</dbReference>
<accession>A0ABW4WXG2</accession>
<reference evidence="5" key="1">
    <citation type="journal article" date="2019" name="Int. J. Syst. Evol. Microbiol.">
        <title>The Global Catalogue of Microorganisms (GCM) 10K type strain sequencing project: providing services to taxonomists for standard genome sequencing and annotation.</title>
        <authorList>
            <consortium name="The Broad Institute Genomics Platform"/>
            <consortium name="The Broad Institute Genome Sequencing Center for Infectious Disease"/>
            <person name="Wu L."/>
            <person name="Ma J."/>
        </authorList>
    </citation>
    <scope>NUCLEOTIDE SEQUENCE [LARGE SCALE GENOMIC DNA]</scope>
    <source>
        <strain evidence="5">JCM 16545</strain>
    </source>
</reference>
<keyword evidence="4" id="KW-0808">Transferase</keyword>